<reference evidence="3 4" key="1">
    <citation type="submission" date="2019-12" db="EMBL/GenBank/DDBJ databases">
        <authorList>
            <person name="Alioto T."/>
            <person name="Alioto T."/>
            <person name="Gomez Garrido J."/>
        </authorList>
    </citation>
    <scope>NUCLEOTIDE SEQUENCE [LARGE SCALE GENOMIC DNA]</scope>
</reference>
<evidence type="ECO:0000313" key="4">
    <source>
        <dbReference type="Proteomes" id="UP000594638"/>
    </source>
</evidence>
<protein>
    <submittedName>
        <fullName evidence="3">CUB and sushi domain-containing 3</fullName>
    </submittedName>
</protein>
<keyword evidence="1" id="KW-0472">Membrane</keyword>
<keyword evidence="1" id="KW-1133">Transmembrane helix</keyword>
<dbReference type="InterPro" id="IPR003245">
    <property type="entry name" value="Phytocyanin_dom"/>
</dbReference>
<keyword evidence="4" id="KW-1185">Reference proteome</keyword>
<name>A0A8S0RG57_OLEEU</name>
<dbReference type="Pfam" id="PF02298">
    <property type="entry name" value="Cu_bind_like"/>
    <property type="match status" value="1"/>
</dbReference>
<dbReference type="Proteomes" id="UP000594638">
    <property type="component" value="Unassembled WGS sequence"/>
</dbReference>
<dbReference type="GO" id="GO:0009055">
    <property type="term" value="F:electron transfer activity"/>
    <property type="evidence" value="ECO:0007669"/>
    <property type="project" value="InterPro"/>
</dbReference>
<dbReference type="Gene3D" id="2.60.40.420">
    <property type="entry name" value="Cupredoxins - blue copper proteins"/>
    <property type="match status" value="1"/>
</dbReference>
<sequence length="180" mass="20596">MYIFQRGKNNMGLGNAGALLILVAISLFGIGMANKNFSAGWNGNWNHTAGWPYGHLNANQTSNRIIVGGSENWHFGFNYTDWAIRNGPFYLNDTLVFKFDPPNDTTFPHSVYLLPNLWSFQNCDLRRAKKIAQATQGGGEGFEFVLKTWQPYYFACGERNGFHCKTGMMKFVVWPLFRWY</sequence>
<gene>
    <name evidence="3" type="ORF">OLEA9_A065934</name>
</gene>
<dbReference type="PROSITE" id="PS51485">
    <property type="entry name" value="PHYTOCYANIN"/>
    <property type="match status" value="1"/>
</dbReference>
<keyword evidence="1" id="KW-0812">Transmembrane</keyword>
<dbReference type="InterPro" id="IPR008972">
    <property type="entry name" value="Cupredoxin"/>
</dbReference>
<evidence type="ECO:0000313" key="3">
    <source>
        <dbReference type="EMBL" id="CAA2978309.1"/>
    </source>
</evidence>
<dbReference type="AlphaFoldDB" id="A0A8S0RG57"/>
<feature type="domain" description="Phytocyanin" evidence="2">
    <location>
        <begin position="63"/>
        <end position="177"/>
    </location>
</feature>
<organism evidence="3 4">
    <name type="scientific">Olea europaea subsp. europaea</name>
    <dbReference type="NCBI Taxonomy" id="158383"/>
    <lineage>
        <taxon>Eukaryota</taxon>
        <taxon>Viridiplantae</taxon>
        <taxon>Streptophyta</taxon>
        <taxon>Embryophyta</taxon>
        <taxon>Tracheophyta</taxon>
        <taxon>Spermatophyta</taxon>
        <taxon>Magnoliopsida</taxon>
        <taxon>eudicotyledons</taxon>
        <taxon>Gunneridae</taxon>
        <taxon>Pentapetalae</taxon>
        <taxon>asterids</taxon>
        <taxon>lamiids</taxon>
        <taxon>Lamiales</taxon>
        <taxon>Oleaceae</taxon>
        <taxon>Oleeae</taxon>
        <taxon>Olea</taxon>
    </lineage>
</organism>
<comment type="caution">
    <text evidence="3">The sequence shown here is derived from an EMBL/GenBank/DDBJ whole genome shotgun (WGS) entry which is preliminary data.</text>
</comment>
<proteinExistence type="predicted"/>
<dbReference type="PANTHER" id="PTHR34052:SF1">
    <property type="entry name" value="OS06G0216700 PROTEIN"/>
    <property type="match status" value="1"/>
</dbReference>
<dbReference type="Gramene" id="OE9A065934T1">
    <property type="protein sequence ID" value="OE9A065934C1"/>
    <property type="gene ID" value="OE9A065934"/>
</dbReference>
<feature type="transmembrane region" description="Helical" evidence="1">
    <location>
        <begin position="12"/>
        <end position="33"/>
    </location>
</feature>
<evidence type="ECO:0000259" key="2">
    <source>
        <dbReference type="PROSITE" id="PS51485"/>
    </source>
</evidence>
<dbReference type="SUPFAM" id="SSF49503">
    <property type="entry name" value="Cupredoxins"/>
    <property type="match status" value="1"/>
</dbReference>
<evidence type="ECO:0000256" key="1">
    <source>
        <dbReference type="SAM" id="Phobius"/>
    </source>
</evidence>
<dbReference type="EMBL" id="CACTIH010003618">
    <property type="protein sequence ID" value="CAA2978309.1"/>
    <property type="molecule type" value="Genomic_DNA"/>
</dbReference>
<dbReference type="PANTHER" id="PTHR34052">
    <property type="entry name" value="GLYCINE-RICH PROTEIN-LIKE"/>
    <property type="match status" value="1"/>
</dbReference>
<accession>A0A8S0RG57</accession>
<dbReference type="OrthoDB" id="1839683at2759"/>